<proteinExistence type="predicted"/>
<sequence length="224" mass="24825">MSMRKIILGVVAAAALAVAYAAIPRQADLRAFDPAEMARLEAAMWRDYYDKRYAALFLHLYHSIRAQFGFSPLQSLRVALSAAEAAKTFQPTRSRGEAAAALPPLTTYYRNLASAAPLAFDVEQAARLELDWWQARREAVAPRDHGLTIARVAALTYGRADDDSGIRRFGVDRAVSRCTGRGDHRCGLGRDRGAARRGLWTAQGECRTVDLNTKKPRRCRGFDV</sequence>
<evidence type="ECO:0000313" key="2">
    <source>
        <dbReference type="EMBL" id="MBH5397438.1"/>
    </source>
</evidence>
<evidence type="ECO:0000256" key="1">
    <source>
        <dbReference type="SAM" id="SignalP"/>
    </source>
</evidence>
<evidence type="ECO:0000313" key="3">
    <source>
        <dbReference type="Proteomes" id="UP000807370"/>
    </source>
</evidence>
<dbReference type="RefSeq" id="WP_197958801.1">
    <property type="nucleotide sequence ID" value="NZ_JACCHP010000003.1"/>
</dbReference>
<comment type="caution">
    <text evidence="2">The sequence shown here is derived from an EMBL/GenBank/DDBJ whole genome shotgun (WGS) entry which is preliminary data.</text>
</comment>
<dbReference type="Proteomes" id="UP000807370">
    <property type="component" value="Unassembled WGS sequence"/>
</dbReference>
<keyword evidence="1" id="KW-0732">Signal</keyword>
<feature type="signal peptide" evidence="1">
    <location>
        <begin position="1"/>
        <end position="21"/>
    </location>
</feature>
<organism evidence="2 3">
    <name type="scientific">Bradyrhizobium agreste</name>
    <dbReference type="NCBI Taxonomy" id="2751811"/>
    <lineage>
        <taxon>Bacteria</taxon>
        <taxon>Pseudomonadati</taxon>
        <taxon>Pseudomonadota</taxon>
        <taxon>Alphaproteobacteria</taxon>
        <taxon>Hyphomicrobiales</taxon>
        <taxon>Nitrobacteraceae</taxon>
        <taxon>Bradyrhizobium</taxon>
    </lineage>
</organism>
<feature type="chain" id="PRO_5046111572" evidence="1">
    <location>
        <begin position="22"/>
        <end position="224"/>
    </location>
</feature>
<protein>
    <submittedName>
        <fullName evidence="2">Uncharacterized protein</fullName>
    </submittedName>
</protein>
<reference evidence="2 3" key="1">
    <citation type="submission" date="2020-07" db="EMBL/GenBank/DDBJ databases">
        <title>Bradyrhizobium diversity isolated from nodules of indigenous legumes of Western Australia.</title>
        <authorList>
            <person name="Klepa M.S."/>
        </authorList>
    </citation>
    <scope>NUCLEOTIDE SEQUENCE [LARGE SCALE GENOMIC DNA]</scope>
    <source>
        <strain evidence="2 3">CNPSo 4010</strain>
    </source>
</reference>
<dbReference type="EMBL" id="JACCHP010000003">
    <property type="protein sequence ID" value="MBH5397438.1"/>
    <property type="molecule type" value="Genomic_DNA"/>
</dbReference>
<keyword evidence="3" id="KW-1185">Reference proteome</keyword>
<accession>A0ABS0PJR5</accession>
<name>A0ABS0PJR5_9BRAD</name>
<gene>
    <name evidence="2" type="ORF">HZZ13_06485</name>
</gene>